<sequence>MPVAIVSIPVTDLDRARAFYVDTLGLALLRDAPMGPDMRWIQLQPKDGGATIALVTWFEQLRPGGQQGLMLGIDDVDAEHARLTALGLELPAVAEEPWGRYIMLTDPDGNGLILSQLTDPQEIRTR</sequence>
<evidence type="ECO:0000259" key="1">
    <source>
        <dbReference type="PROSITE" id="PS51819"/>
    </source>
</evidence>
<accession>A0A7H0LI98</accession>
<dbReference type="PROSITE" id="PS51819">
    <property type="entry name" value="VOC"/>
    <property type="match status" value="1"/>
</dbReference>
<dbReference type="InterPro" id="IPR029068">
    <property type="entry name" value="Glyas_Bleomycin-R_OHBP_Dase"/>
</dbReference>
<dbReference type="Pfam" id="PF00903">
    <property type="entry name" value="Glyoxalase"/>
    <property type="match status" value="1"/>
</dbReference>
<organism evidence="2 3">
    <name type="scientific">Sphingomonas alpina</name>
    <dbReference type="NCBI Taxonomy" id="653931"/>
    <lineage>
        <taxon>Bacteria</taxon>
        <taxon>Pseudomonadati</taxon>
        <taxon>Pseudomonadota</taxon>
        <taxon>Alphaproteobacteria</taxon>
        <taxon>Sphingomonadales</taxon>
        <taxon>Sphingomonadaceae</taxon>
        <taxon>Sphingomonas</taxon>
    </lineage>
</organism>
<dbReference type="KEGG" id="spap:H3Z74_22560"/>
<dbReference type="Gene3D" id="3.10.180.10">
    <property type="entry name" value="2,3-Dihydroxybiphenyl 1,2-Dioxygenase, domain 1"/>
    <property type="match status" value="1"/>
</dbReference>
<dbReference type="PANTHER" id="PTHR36437:SF2">
    <property type="entry name" value="GLYOXALASE_BLEOMYCIN RESISTANCE PROTEIN_DIOXYGENASE"/>
    <property type="match status" value="1"/>
</dbReference>
<dbReference type="Proteomes" id="UP000516148">
    <property type="component" value="Chromosome"/>
</dbReference>
<dbReference type="EMBL" id="CP061038">
    <property type="protein sequence ID" value="QNQ09401.1"/>
    <property type="molecule type" value="Genomic_DNA"/>
</dbReference>
<dbReference type="SUPFAM" id="SSF54593">
    <property type="entry name" value="Glyoxalase/Bleomycin resistance protein/Dihydroxybiphenyl dioxygenase"/>
    <property type="match status" value="1"/>
</dbReference>
<dbReference type="InterPro" id="IPR004360">
    <property type="entry name" value="Glyas_Fos-R_dOase_dom"/>
</dbReference>
<protein>
    <submittedName>
        <fullName evidence="2">VOC family protein</fullName>
    </submittedName>
</protein>
<evidence type="ECO:0000313" key="2">
    <source>
        <dbReference type="EMBL" id="QNQ09401.1"/>
    </source>
</evidence>
<name>A0A7H0LI98_9SPHN</name>
<proteinExistence type="predicted"/>
<feature type="domain" description="VOC" evidence="1">
    <location>
        <begin position="2"/>
        <end position="117"/>
    </location>
</feature>
<evidence type="ECO:0000313" key="3">
    <source>
        <dbReference type="Proteomes" id="UP000516148"/>
    </source>
</evidence>
<reference evidence="2 3" key="1">
    <citation type="submission" date="2020-09" db="EMBL/GenBank/DDBJ databases">
        <title>Sphingomonas sp., a new species isolated from pork steak.</title>
        <authorList>
            <person name="Heidler von Heilborn D."/>
        </authorList>
    </citation>
    <scope>NUCLEOTIDE SEQUENCE [LARGE SCALE GENOMIC DNA]</scope>
    <source>
        <strain evidence="3">S8-3T</strain>
    </source>
</reference>
<dbReference type="RefSeq" id="WP_187761716.1">
    <property type="nucleotide sequence ID" value="NZ_CP061038.1"/>
</dbReference>
<keyword evidence="3" id="KW-1185">Reference proteome</keyword>
<dbReference type="AlphaFoldDB" id="A0A7H0LI98"/>
<dbReference type="PANTHER" id="PTHR36437">
    <property type="entry name" value="GLYOXALASE/BLEOMYCIN RESISTANCE PROTEIN/DIOXYGENASE"/>
    <property type="match status" value="1"/>
</dbReference>
<dbReference type="InterPro" id="IPR037523">
    <property type="entry name" value="VOC_core"/>
</dbReference>
<gene>
    <name evidence="2" type="ORF">H3Z74_22560</name>
</gene>